<comment type="caution">
    <text evidence="1">The sequence shown here is derived from an EMBL/GenBank/DDBJ whole genome shotgun (WGS) entry which is preliminary data.</text>
</comment>
<name>A0ABQ4TUJ9_9HYPH</name>
<reference evidence="1" key="1">
    <citation type="journal article" date="2021" name="Front. Microbiol.">
        <title>Comprehensive Comparative Genomics and Phenotyping of Methylobacterium Species.</title>
        <authorList>
            <person name="Alessa O."/>
            <person name="Ogura Y."/>
            <person name="Fujitani Y."/>
            <person name="Takami H."/>
            <person name="Hayashi T."/>
            <person name="Sahin N."/>
            <person name="Tani A."/>
        </authorList>
    </citation>
    <scope>NUCLEOTIDE SEQUENCE</scope>
    <source>
        <strain evidence="1">DSM 23674</strain>
    </source>
</reference>
<dbReference type="EMBL" id="BPRA01000021">
    <property type="protein sequence ID" value="GJE57305.1"/>
    <property type="molecule type" value="Genomic_DNA"/>
</dbReference>
<protein>
    <submittedName>
        <fullName evidence="1">Uncharacterized protein</fullName>
    </submittedName>
</protein>
<dbReference type="Proteomes" id="UP001055101">
    <property type="component" value="Unassembled WGS sequence"/>
</dbReference>
<evidence type="ECO:0000313" key="1">
    <source>
        <dbReference type="EMBL" id="GJE57305.1"/>
    </source>
</evidence>
<sequence length="89" mass="9476">MTKPATTVIDGAAKAIDAILDSLERDPTDPAAAAFRAALRRKGSEIAEAGDGITLQNVHELVCGIGEDRNERRAAHLDAAWADLPGWRL</sequence>
<gene>
    <name evidence="1" type="ORF">EKPJFOCH_3819</name>
</gene>
<reference evidence="1" key="2">
    <citation type="submission" date="2021-08" db="EMBL/GenBank/DDBJ databases">
        <authorList>
            <person name="Tani A."/>
            <person name="Ola A."/>
            <person name="Ogura Y."/>
            <person name="Katsura K."/>
            <person name="Hayashi T."/>
        </authorList>
    </citation>
    <scope>NUCLEOTIDE SEQUENCE</scope>
    <source>
        <strain evidence="1">DSM 23674</strain>
    </source>
</reference>
<accession>A0ABQ4TUJ9</accession>
<evidence type="ECO:0000313" key="2">
    <source>
        <dbReference type="Proteomes" id="UP001055101"/>
    </source>
</evidence>
<keyword evidence="2" id="KW-1185">Reference proteome</keyword>
<dbReference type="RefSeq" id="WP_238232650.1">
    <property type="nucleotide sequence ID" value="NZ_BPRA01000021.1"/>
</dbReference>
<organism evidence="1 2">
    <name type="scientific">Methylobacterium thuringiense</name>
    <dbReference type="NCBI Taxonomy" id="1003091"/>
    <lineage>
        <taxon>Bacteria</taxon>
        <taxon>Pseudomonadati</taxon>
        <taxon>Pseudomonadota</taxon>
        <taxon>Alphaproteobacteria</taxon>
        <taxon>Hyphomicrobiales</taxon>
        <taxon>Methylobacteriaceae</taxon>
        <taxon>Methylobacterium</taxon>
    </lineage>
</organism>
<proteinExistence type="predicted"/>